<dbReference type="EMBL" id="BARW01013793">
    <property type="protein sequence ID" value="GAI83641.1"/>
    <property type="molecule type" value="Genomic_DNA"/>
</dbReference>
<accession>X1SWX3</accession>
<protein>
    <recommendedName>
        <fullName evidence="2">AMP-dependent synthetase/ligase domain-containing protein</fullName>
    </recommendedName>
</protein>
<sequence length="69" mass="7957">AYDLIFRLASVLVGGAPVTINWQVDDNERIAYKARITEARICIYDRGFTSRVEALWPKSKEHIYKARNS</sequence>
<organism evidence="1">
    <name type="scientific">marine sediment metagenome</name>
    <dbReference type="NCBI Taxonomy" id="412755"/>
    <lineage>
        <taxon>unclassified sequences</taxon>
        <taxon>metagenomes</taxon>
        <taxon>ecological metagenomes</taxon>
    </lineage>
</organism>
<dbReference type="AlphaFoldDB" id="X1SWX3"/>
<name>X1SWX3_9ZZZZ</name>
<gene>
    <name evidence="1" type="ORF">S12H4_25001</name>
</gene>
<evidence type="ECO:0008006" key="2">
    <source>
        <dbReference type="Google" id="ProtNLM"/>
    </source>
</evidence>
<feature type="non-terminal residue" evidence="1">
    <location>
        <position position="1"/>
    </location>
</feature>
<evidence type="ECO:0000313" key="1">
    <source>
        <dbReference type="EMBL" id="GAI83641.1"/>
    </source>
</evidence>
<reference evidence="1" key="1">
    <citation type="journal article" date="2014" name="Front. Microbiol.">
        <title>High frequency of phylogenetically diverse reductive dehalogenase-homologous genes in deep subseafloor sedimentary metagenomes.</title>
        <authorList>
            <person name="Kawai M."/>
            <person name="Futagami T."/>
            <person name="Toyoda A."/>
            <person name="Takaki Y."/>
            <person name="Nishi S."/>
            <person name="Hori S."/>
            <person name="Arai W."/>
            <person name="Tsubouchi T."/>
            <person name="Morono Y."/>
            <person name="Uchiyama I."/>
            <person name="Ito T."/>
            <person name="Fujiyama A."/>
            <person name="Inagaki F."/>
            <person name="Takami H."/>
        </authorList>
    </citation>
    <scope>NUCLEOTIDE SEQUENCE</scope>
    <source>
        <strain evidence="1">Expedition CK06-06</strain>
    </source>
</reference>
<proteinExistence type="predicted"/>
<comment type="caution">
    <text evidence="1">The sequence shown here is derived from an EMBL/GenBank/DDBJ whole genome shotgun (WGS) entry which is preliminary data.</text>
</comment>